<keyword evidence="1" id="KW-0472">Membrane</keyword>
<name>A0A1F5YZN3_9BACT</name>
<dbReference type="Pfam" id="PF18898">
    <property type="entry name" value="DUF5654"/>
    <property type="match status" value="1"/>
</dbReference>
<organism evidence="2 3">
    <name type="scientific">Candidatus Gottesmanbacteria bacterium RIFCSPHIGHO2_01_FULL_40_15</name>
    <dbReference type="NCBI Taxonomy" id="1798376"/>
    <lineage>
        <taxon>Bacteria</taxon>
        <taxon>Candidatus Gottesmaniibacteriota</taxon>
    </lineage>
</organism>
<comment type="caution">
    <text evidence="2">The sequence shown here is derived from an EMBL/GenBank/DDBJ whole genome shotgun (WGS) entry which is preliminary data.</text>
</comment>
<dbReference type="EMBL" id="MFJF01000031">
    <property type="protein sequence ID" value="OGG05534.1"/>
    <property type="molecule type" value="Genomic_DNA"/>
</dbReference>
<evidence type="ECO:0000256" key="1">
    <source>
        <dbReference type="SAM" id="Phobius"/>
    </source>
</evidence>
<dbReference type="Proteomes" id="UP000177354">
    <property type="component" value="Unassembled WGS sequence"/>
</dbReference>
<dbReference type="AlphaFoldDB" id="A0A1F5YZN3"/>
<evidence type="ECO:0000313" key="3">
    <source>
        <dbReference type="Proteomes" id="UP000177354"/>
    </source>
</evidence>
<proteinExistence type="predicted"/>
<accession>A0A1F5YZN3</accession>
<keyword evidence="1" id="KW-1133">Transmembrane helix</keyword>
<keyword evidence="1" id="KW-0812">Transmembrane</keyword>
<sequence length="104" mass="11970">MEKKKKEKDREIHLAVLKQMVKLSTSGFGLVAALAWNNLIQELVNSYIKPHLPQGSTIISLLLYALLVTVLAVLVTYNLTRLAEKVEELNDRIRNRRRSRDQDE</sequence>
<protein>
    <recommendedName>
        <fullName evidence="4">Lipopolysaccharide assembly protein A domain-containing protein</fullName>
    </recommendedName>
</protein>
<feature type="transmembrane region" description="Helical" evidence="1">
    <location>
        <begin position="20"/>
        <end position="38"/>
    </location>
</feature>
<evidence type="ECO:0008006" key="4">
    <source>
        <dbReference type="Google" id="ProtNLM"/>
    </source>
</evidence>
<dbReference type="InterPro" id="IPR043713">
    <property type="entry name" value="DUF5654"/>
</dbReference>
<reference evidence="2 3" key="1">
    <citation type="journal article" date="2016" name="Nat. Commun.">
        <title>Thousands of microbial genomes shed light on interconnected biogeochemical processes in an aquifer system.</title>
        <authorList>
            <person name="Anantharaman K."/>
            <person name="Brown C.T."/>
            <person name="Hug L.A."/>
            <person name="Sharon I."/>
            <person name="Castelle C.J."/>
            <person name="Probst A.J."/>
            <person name="Thomas B.C."/>
            <person name="Singh A."/>
            <person name="Wilkins M.J."/>
            <person name="Karaoz U."/>
            <person name="Brodie E.L."/>
            <person name="Williams K.H."/>
            <person name="Hubbard S.S."/>
            <person name="Banfield J.F."/>
        </authorList>
    </citation>
    <scope>NUCLEOTIDE SEQUENCE [LARGE SCALE GENOMIC DNA]</scope>
</reference>
<feature type="transmembrane region" description="Helical" evidence="1">
    <location>
        <begin position="58"/>
        <end position="79"/>
    </location>
</feature>
<evidence type="ECO:0000313" key="2">
    <source>
        <dbReference type="EMBL" id="OGG05534.1"/>
    </source>
</evidence>
<gene>
    <name evidence="2" type="ORF">A2777_00270</name>
</gene>